<comment type="caution">
    <text evidence="2">The sequence shown here is derived from an EMBL/GenBank/DDBJ whole genome shotgun (WGS) entry which is preliminary data.</text>
</comment>
<reference evidence="3" key="1">
    <citation type="journal article" date="2019" name="Int. J. Syst. Evol. Microbiol.">
        <title>The Global Catalogue of Microorganisms (GCM) 10K type strain sequencing project: providing services to taxonomists for standard genome sequencing and annotation.</title>
        <authorList>
            <consortium name="The Broad Institute Genomics Platform"/>
            <consortium name="The Broad Institute Genome Sequencing Center for Infectious Disease"/>
            <person name="Wu L."/>
            <person name="Ma J."/>
        </authorList>
    </citation>
    <scope>NUCLEOTIDE SEQUENCE [LARGE SCALE GENOMIC DNA]</scope>
    <source>
        <strain evidence="3">NBRC 112299</strain>
    </source>
</reference>
<dbReference type="SUPFAM" id="SSF51338">
    <property type="entry name" value="Composite domain of metallo-dependent hydrolases"/>
    <property type="match status" value="1"/>
</dbReference>
<dbReference type="PANTHER" id="PTHR43668">
    <property type="entry name" value="ALLANTOINASE"/>
    <property type="match status" value="1"/>
</dbReference>
<protein>
    <recommendedName>
        <fullName evidence="1">Amidohydrolase 3 domain-containing protein</fullName>
    </recommendedName>
</protein>
<sequence>MLAAVASGAHARDIRLADAAAWVTQRPAAFAGLTDKGSIAVGKRGDLVAFAPTERWTVHASDLSHRNPVSAFDGHELTGRVRRTWLAGAQIFPSRAPARRTGRLIERR</sequence>
<evidence type="ECO:0000313" key="2">
    <source>
        <dbReference type="EMBL" id="GMA34586.1"/>
    </source>
</evidence>
<dbReference type="Proteomes" id="UP001157125">
    <property type="component" value="Unassembled WGS sequence"/>
</dbReference>
<dbReference type="Gene3D" id="2.30.40.10">
    <property type="entry name" value="Urease, subunit C, domain 1"/>
    <property type="match status" value="1"/>
</dbReference>
<gene>
    <name evidence="2" type="ORF">GCM10025876_07900</name>
</gene>
<feature type="domain" description="Amidohydrolase 3" evidence="1">
    <location>
        <begin position="12"/>
        <end position="91"/>
    </location>
</feature>
<dbReference type="PANTHER" id="PTHR43668:SF2">
    <property type="entry name" value="ALLANTOINASE"/>
    <property type="match status" value="1"/>
</dbReference>
<dbReference type="Gene3D" id="3.20.20.140">
    <property type="entry name" value="Metal-dependent hydrolases"/>
    <property type="match status" value="1"/>
</dbReference>
<evidence type="ECO:0000259" key="1">
    <source>
        <dbReference type="Pfam" id="PF07969"/>
    </source>
</evidence>
<dbReference type="InterPro" id="IPR013108">
    <property type="entry name" value="Amidohydro_3"/>
</dbReference>
<evidence type="ECO:0000313" key="3">
    <source>
        <dbReference type="Proteomes" id="UP001157125"/>
    </source>
</evidence>
<dbReference type="InterPro" id="IPR011059">
    <property type="entry name" value="Metal-dep_hydrolase_composite"/>
</dbReference>
<name>A0ABQ6IA51_9MICO</name>
<accession>A0ABQ6IA51</accession>
<keyword evidence="3" id="KW-1185">Reference proteome</keyword>
<dbReference type="InterPro" id="IPR050138">
    <property type="entry name" value="DHOase/Allantoinase_Hydrolase"/>
</dbReference>
<dbReference type="Pfam" id="PF07969">
    <property type="entry name" value="Amidohydro_3"/>
    <property type="match status" value="1"/>
</dbReference>
<dbReference type="EMBL" id="BSUN01000001">
    <property type="protein sequence ID" value="GMA34586.1"/>
    <property type="molecule type" value="Genomic_DNA"/>
</dbReference>
<organism evidence="2 3">
    <name type="scientific">Demequina litorisediminis</name>
    <dbReference type="NCBI Taxonomy" id="1849022"/>
    <lineage>
        <taxon>Bacteria</taxon>
        <taxon>Bacillati</taxon>
        <taxon>Actinomycetota</taxon>
        <taxon>Actinomycetes</taxon>
        <taxon>Micrococcales</taxon>
        <taxon>Demequinaceae</taxon>
        <taxon>Demequina</taxon>
    </lineage>
</organism>
<proteinExistence type="predicted"/>